<dbReference type="EMBL" id="CAJPWZ010003075">
    <property type="protein sequence ID" value="CAG2251115.1"/>
    <property type="molecule type" value="Genomic_DNA"/>
</dbReference>
<feature type="compositionally biased region" description="Low complexity" evidence="1">
    <location>
        <begin position="107"/>
        <end position="125"/>
    </location>
</feature>
<evidence type="ECO:0000313" key="2">
    <source>
        <dbReference type="EMBL" id="CAG2251115.1"/>
    </source>
</evidence>
<feature type="region of interest" description="Disordered" evidence="1">
    <location>
        <begin position="14"/>
        <end position="67"/>
    </location>
</feature>
<gene>
    <name evidence="2" type="ORF">MEDL_62785</name>
</gene>
<keyword evidence="3" id="KW-1185">Reference proteome</keyword>
<dbReference type="AlphaFoldDB" id="A0A8S3V010"/>
<evidence type="ECO:0000256" key="1">
    <source>
        <dbReference type="SAM" id="MobiDB-lite"/>
    </source>
</evidence>
<sequence length="289" mass="32029">MNLLLAHSQFFDKSPTADQNISGKSSSCVDQSVSGTRSPTEKRMSQNQTPFSHSVQSSQSQELCSSTEYTESQKSVISLSTTSISQTNSQTSVISLSTDQSEDDMFNNVSTESSNSDTSTTSTPNQFIDHRNVYPSVVRYCQGLTVLTGSSNKTSSTVTDIQILMTDGSDKRLLRENMSQYFDDLESSLESAKNQPAYFLFKSNKVICILVDKIEPGQYILKMFGKKVKVMHEKVVTDKDLKNVTVSKATVSKFNGSVTDDNQRDSQILILGSFHKQPLIFKMISNISH</sequence>
<feature type="compositionally biased region" description="Polar residues" evidence="1">
    <location>
        <begin position="16"/>
        <end position="38"/>
    </location>
</feature>
<proteinExistence type="predicted"/>
<dbReference type="Proteomes" id="UP000683360">
    <property type="component" value="Unassembled WGS sequence"/>
</dbReference>
<feature type="compositionally biased region" description="Polar residues" evidence="1">
    <location>
        <begin position="45"/>
        <end position="67"/>
    </location>
</feature>
<organism evidence="2 3">
    <name type="scientific">Mytilus edulis</name>
    <name type="common">Blue mussel</name>
    <dbReference type="NCBI Taxonomy" id="6550"/>
    <lineage>
        <taxon>Eukaryota</taxon>
        <taxon>Metazoa</taxon>
        <taxon>Spiralia</taxon>
        <taxon>Lophotrochozoa</taxon>
        <taxon>Mollusca</taxon>
        <taxon>Bivalvia</taxon>
        <taxon>Autobranchia</taxon>
        <taxon>Pteriomorphia</taxon>
        <taxon>Mytilida</taxon>
        <taxon>Mytiloidea</taxon>
        <taxon>Mytilidae</taxon>
        <taxon>Mytilinae</taxon>
        <taxon>Mytilus</taxon>
    </lineage>
</organism>
<comment type="caution">
    <text evidence="2">The sequence shown here is derived from an EMBL/GenBank/DDBJ whole genome shotgun (WGS) entry which is preliminary data.</text>
</comment>
<reference evidence="2" key="1">
    <citation type="submission" date="2021-03" db="EMBL/GenBank/DDBJ databases">
        <authorList>
            <person name="Bekaert M."/>
        </authorList>
    </citation>
    <scope>NUCLEOTIDE SEQUENCE</scope>
</reference>
<dbReference type="OrthoDB" id="6186591at2759"/>
<name>A0A8S3V010_MYTED</name>
<feature type="region of interest" description="Disordered" evidence="1">
    <location>
        <begin position="97"/>
        <end position="126"/>
    </location>
</feature>
<evidence type="ECO:0000313" key="3">
    <source>
        <dbReference type="Proteomes" id="UP000683360"/>
    </source>
</evidence>
<accession>A0A8S3V010</accession>
<protein>
    <submittedName>
        <fullName evidence="2">Uncharacterized protein</fullName>
    </submittedName>
</protein>